<sequence length="173" mass="20112">MQAERAFPELIDFKGVGKIEKVFVPLLEEVCSKHPSLLECQQKRSRRFSEWAFTALGRILHFLKTKKVKDMMNDEACDHLQILWDELETFKFDLTWLEPHVQSALGMKSHLEKAMQLKKLKENVNALEMETRRLKAKLAAAEIDLEIARRDLVQAQEGFEERDTDAILGYGRP</sequence>
<accession>A0A834XCU7</accession>
<dbReference type="OrthoDB" id="2116871at2759"/>
<comment type="caution">
    <text evidence="2">The sequence shown here is derived from an EMBL/GenBank/DDBJ whole genome shotgun (WGS) entry which is preliminary data.</text>
</comment>
<organism evidence="2 3">
    <name type="scientific">Senna tora</name>
    <dbReference type="NCBI Taxonomy" id="362788"/>
    <lineage>
        <taxon>Eukaryota</taxon>
        <taxon>Viridiplantae</taxon>
        <taxon>Streptophyta</taxon>
        <taxon>Embryophyta</taxon>
        <taxon>Tracheophyta</taxon>
        <taxon>Spermatophyta</taxon>
        <taxon>Magnoliopsida</taxon>
        <taxon>eudicotyledons</taxon>
        <taxon>Gunneridae</taxon>
        <taxon>Pentapetalae</taxon>
        <taxon>rosids</taxon>
        <taxon>fabids</taxon>
        <taxon>Fabales</taxon>
        <taxon>Fabaceae</taxon>
        <taxon>Caesalpinioideae</taxon>
        <taxon>Cassia clade</taxon>
        <taxon>Senna</taxon>
    </lineage>
</organism>
<name>A0A834XCU7_9FABA</name>
<keyword evidence="1" id="KW-0175">Coiled coil</keyword>
<dbReference type="Proteomes" id="UP000634136">
    <property type="component" value="Unassembled WGS sequence"/>
</dbReference>
<reference evidence="2" key="1">
    <citation type="submission" date="2020-09" db="EMBL/GenBank/DDBJ databases">
        <title>Genome-Enabled Discovery of Anthraquinone Biosynthesis in Senna tora.</title>
        <authorList>
            <person name="Kang S.-H."/>
            <person name="Pandey R.P."/>
            <person name="Lee C.-M."/>
            <person name="Sim J.-S."/>
            <person name="Jeong J.-T."/>
            <person name="Choi B.-S."/>
            <person name="Jung M."/>
            <person name="Ginzburg D."/>
            <person name="Zhao K."/>
            <person name="Won S.Y."/>
            <person name="Oh T.-J."/>
            <person name="Yu Y."/>
            <person name="Kim N.-H."/>
            <person name="Lee O.R."/>
            <person name="Lee T.-H."/>
            <person name="Bashyal P."/>
            <person name="Kim T.-S."/>
            <person name="Lee W.-H."/>
            <person name="Kawkins C."/>
            <person name="Kim C.-K."/>
            <person name="Kim J.S."/>
            <person name="Ahn B.O."/>
            <person name="Rhee S.Y."/>
            <person name="Sohng J.K."/>
        </authorList>
    </citation>
    <scope>NUCLEOTIDE SEQUENCE</scope>
    <source>
        <tissue evidence="2">Leaf</tissue>
    </source>
</reference>
<evidence type="ECO:0000313" key="3">
    <source>
        <dbReference type="Proteomes" id="UP000634136"/>
    </source>
</evidence>
<keyword evidence="3" id="KW-1185">Reference proteome</keyword>
<protein>
    <submittedName>
        <fullName evidence="2">MATH domain and coiled-coil domain-containing protein</fullName>
    </submittedName>
</protein>
<feature type="coiled-coil region" evidence="1">
    <location>
        <begin position="110"/>
        <end position="158"/>
    </location>
</feature>
<dbReference type="EMBL" id="JAAIUW010000002">
    <property type="protein sequence ID" value="KAF7842920.1"/>
    <property type="molecule type" value="Genomic_DNA"/>
</dbReference>
<gene>
    <name evidence="2" type="ORF">G2W53_005218</name>
</gene>
<dbReference type="AlphaFoldDB" id="A0A834XCU7"/>
<evidence type="ECO:0000313" key="2">
    <source>
        <dbReference type="EMBL" id="KAF7842920.1"/>
    </source>
</evidence>
<evidence type="ECO:0000256" key="1">
    <source>
        <dbReference type="SAM" id="Coils"/>
    </source>
</evidence>
<proteinExistence type="predicted"/>